<comment type="caution">
    <text evidence="1">The sequence shown here is derived from an EMBL/GenBank/DDBJ whole genome shotgun (WGS) entry which is preliminary data.</text>
</comment>
<dbReference type="OrthoDB" id="341259at2759"/>
<evidence type="ECO:0000313" key="1">
    <source>
        <dbReference type="EMBL" id="CAH0045961.1"/>
    </source>
</evidence>
<dbReference type="AlphaFoldDB" id="A0A9N9WBY4"/>
<dbReference type="InterPro" id="IPR051616">
    <property type="entry name" value="Cul2-RING_E3_ligase_SR"/>
</dbReference>
<dbReference type="Pfam" id="PF12796">
    <property type="entry name" value="Ank_2"/>
    <property type="match status" value="1"/>
</dbReference>
<dbReference type="EMBL" id="CABFOC020000013">
    <property type="protein sequence ID" value="CAH0045961.1"/>
    <property type="molecule type" value="Genomic_DNA"/>
</dbReference>
<proteinExistence type="predicted"/>
<sequence>MSPIERLPPKIPNYVLGIRRPPEKAFVSKIDEPRYKCGGEWQYQTYARYHAAFARTSRHFHDILNEQLYTRNLSRDPDHCSCLFWAVGHNRLETIKRARQYGADLSSYGLEKRYNGYYNMKVNGVLMPLTCLKLGDKMAGSPLYDAVSSGFEEINTNATRTIHLKQPCDWDTKRWPISSLNTGPTAPDRVYRHFPLLSPRVSRALSQPFSREMTVSLVGKLLFGALTDDLELVMQCLEDSRVDVNAKDIEGNSALHLAINSAGENLDLVRFLLRRRGIDTSIPNEAQCKPIHLAVLKGRVDIVRLFEDRPLFSIGSRTGWSESALHMAAQAASKELFFHFLNHPDFEYPEGEDLRRLEHLIAGSKGDVQAKAFLQALVDAELQLKPTRSTPGYAIQKGNLLTASKLLSLISNDDLLGSTQRNRQAPPGRVVLTGKLPLGPLHCALMKQHDHVTTLVRELLERGVDTELPANSLDGAVGDCKAKPLFFAAAFAQNTDCMKMLLEAGADATSTTRVRVSRKLKQPLFRTMSLLSGLLSYVWRDRTSIVEYPVQHPSSTDSPIQEDMFELENRVLLLLRHGATLNKFGDGPSALGLVCNEAAESSSLNFLKWVIDNATTGNVSTKHVDSVLSEFALVKDMPVQREIHNMLKRLKERLLRDRNQD</sequence>
<reference evidence="1" key="1">
    <citation type="submission" date="2021-10" db="EMBL/GenBank/DDBJ databases">
        <authorList>
            <person name="Piombo E."/>
        </authorList>
    </citation>
    <scope>NUCLEOTIDE SEQUENCE</scope>
</reference>
<evidence type="ECO:0000313" key="2">
    <source>
        <dbReference type="Proteomes" id="UP000775872"/>
    </source>
</evidence>
<dbReference type="SMART" id="SM00248">
    <property type="entry name" value="ANK"/>
    <property type="match status" value="6"/>
</dbReference>
<dbReference type="Gene3D" id="1.25.40.20">
    <property type="entry name" value="Ankyrin repeat-containing domain"/>
    <property type="match status" value="2"/>
</dbReference>
<keyword evidence="2" id="KW-1185">Reference proteome</keyword>
<dbReference type="InterPro" id="IPR036770">
    <property type="entry name" value="Ankyrin_rpt-contain_sf"/>
</dbReference>
<dbReference type="InterPro" id="IPR002110">
    <property type="entry name" value="Ankyrin_rpt"/>
</dbReference>
<accession>A0A9N9WBY4</accession>
<organism evidence="1 2">
    <name type="scientific">Clonostachys solani</name>
    <dbReference type="NCBI Taxonomy" id="160281"/>
    <lineage>
        <taxon>Eukaryota</taxon>
        <taxon>Fungi</taxon>
        <taxon>Dikarya</taxon>
        <taxon>Ascomycota</taxon>
        <taxon>Pezizomycotina</taxon>
        <taxon>Sordariomycetes</taxon>
        <taxon>Hypocreomycetidae</taxon>
        <taxon>Hypocreales</taxon>
        <taxon>Bionectriaceae</taxon>
        <taxon>Clonostachys</taxon>
    </lineage>
</organism>
<dbReference type="PANTHER" id="PTHR46224">
    <property type="entry name" value="ANKYRIN REPEAT FAMILY PROTEIN"/>
    <property type="match status" value="1"/>
</dbReference>
<protein>
    <submittedName>
        <fullName evidence="1">Uncharacterized protein</fullName>
    </submittedName>
</protein>
<gene>
    <name evidence="1" type="ORF">CSOL1703_00012594</name>
</gene>
<dbReference type="Proteomes" id="UP000775872">
    <property type="component" value="Unassembled WGS sequence"/>
</dbReference>
<dbReference type="PANTHER" id="PTHR46224:SF6">
    <property type="entry name" value="ANKYRIN REPEAT FAMILY PROTEIN"/>
    <property type="match status" value="1"/>
</dbReference>
<name>A0A9N9WBY4_9HYPO</name>
<dbReference type="SUPFAM" id="SSF48403">
    <property type="entry name" value="Ankyrin repeat"/>
    <property type="match status" value="1"/>
</dbReference>